<feature type="domain" description="VWFA" evidence="1">
    <location>
        <begin position="441"/>
        <end position="632"/>
    </location>
</feature>
<gene>
    <name evidence="2" type="ORF">G4D61_07635</name>
</gene>
<dbReference type="Gene3D" id="3.40.50.410">
    <property type="entry name" value="von Willebrand factor, type A domain"/>
    <property type="match status" value="1"/>
</dbReference>
<evidence type="ECO:0000313" key="2">
    <source>
        <dbReference type="EMBL" id="NEY19839.1"/>
    </source>
</evidence>
<dbReference type="SUPFAM" id="SSF53300">
    <property type="entry name" value="vWA-like"/>
    <property type="match status" value="1"/>
</dbReference>
<name>A0A6M0P758_9BACI</name>
<proteinExistence type="predicted"/>
<dbReference type="InterPro" id="IPR051928">
    <property type="entry name" value="NorD/CobT"/>
</dbReference>
<reference evidence="2 3" key="2">
    <citation type="submission" date="2020-03" db="EMBL/GenBank/DDBJ databases">
        <title>Bacillus aquiflavi sp. nov., isolated from yellow water of strong flavor Chinese baijiu in Yibin region of China.</title>
        <authorList>
            <person name="Xie J."/>
        </authorList>
    </citation>
    <scope>NUCLEOTIDE SEQUENCE [LARGE SCALE GENOMIC DNA]</scope>
    <source>
        <strain evidence="2 3">Gsoil 114</strain>
    </source>
</reference>
<organism evidence="2 3">
    <name type="scientific">Heyndrickxia ginsengihumi</name>
    <dbReference type="NCBI Taxonomy" id="363870"/>
    <lineage>
        <taxon>Bacteria</taxon>
        <taxon>Bacillati</taxon>
        <taxon>Bacillota</taxon>
        <taxon>Bacilli</taxon>
        <taxon>Bacillales</taxon>
        <taxon>Bacillaceae</taxon>
        <taxon>Heyndrickxia</taxon>
    </lineage>
</organism>
<dbReference type="Proteomes" id="UP000476934">
    <property type="component" value="Unassembled WGS sequence"/>
</dbReference>
<dbReference type="EMBL" id="JAAIWK010000009">
    <property type="protein sequence ID" value="NEY19839.1"/>
    <property type="molecule type" value="Genomic_DNA"/>
</dbReference>
<dbReference type="PANTHER" id="PTHR41248:SF1">
    <property type="entry name" value="NORD PROTEIN"/>
    <property type="match status" value="1"/>
</dbReference>
<dbReference type="RefSeq" id="WP_163173630.1">
    <property type="nucleotide sequence ID" value="NZ_JAAIWK010000009.1"/>
</dbReference>
<dbReference type="CDD" id="cd01454">
    <property type="entry name" value="vWA_norD_type"/>
    <property type="match status" value="1"/>
</dbReference>
<protein>
    <recommendedName>
        <fullName evidence="1">VWFA domain-containing protein</fullName>
    </recommendedName>
</protein>
<comment type="caution">
    <text evidence="2">The sequence shown here is derived from an EMBL/GenBank/DDBJ whole genome shotgun (WGS) entry which is preliminary data.</text>
</comment>
<dbReference type="InterPro" id="IPR002035">
    <property type="entry name" value="VWF_A"/>
</dbReference>
<accession>A0A6M0P758</accession>
<dbReference type="SMART" id="SM00327">
    <property type="entry name" value="VWA"/>
    <property type="match status" value="1"/>
</dbReference>
<dbReference type="InterPro" id="IPR036465">
    <property type="entry name" value="vWFA_dom_sf"/>
</dbReference>
<sequence>MERFIQFNDEQIDTMLLMELDDLVKTLIKQKEYSVEFRPHSYLDRKEKKVYVSHFWNHRPFTVMKNGLKTDVFLRAMGNFTHTDVKDLYEFEKQCQSLQFQSFATQVFTLVEDMRIEELCKRERPGTKKAFAVRQEIYLQYFQSQLETNIVKSIHTDALFNVIYLMLFSKSPLLEIPSISESIDLVIPFIRSQLSTCYDAKATSEVVKHCLELMAVLEEVLQKDMLNEYFHLPKVTSQEESKAELLSNIRRVDPLVNDDISKEDHSNKDTFKEEMKTWHRETKESGDHFLQYELEQGTKTNLFSENGRDEKDNNGAWFTLQGSKQQTSNNQYNEMEPTSLRTNYNQNEFKYGKANQHAIPIFLKPHMPTAEDILQYKEKVHKIEIYEKKLTKMIQKTLEQKRTWRREHLHYGRLSKKLTRYFTEERPRLFYKKEANAKEIDAVFTLLVDCSASMFDKMEETTLGICLFHEVLKAVKVRHEIIGFWEDANEATKTEQPNYFNEMITFQTSLQKNKGPEIMQLEPAEDNRDGFAIRLMSERLESCHERQKFLFIFSDGEPAAFGYEQNGVLDTHEAVLEARKKGIEVFNVFLSNQEITEQQRLLLQHIYGHYSILVPNVSQLPEVLFPLLRKLLYRSI</sequence>
<evidence type="ECO:0000259" key="1">
    <source>
        <dbReference type="SMART" id="SM00327"/>
    </source>
</evidence>
<dbReference type="PANTHER" id="PTHR41248">
    <property type="entry name" value="NORD PROTEIN"/>
    <property type="match status" value="1"/>
</dbReference>
<evidence type="ECO:0000313" key="3">
    <source>
        <dbReference type="Proteomes" id="UP000476934"/>
    </source>
</evidence>
<dbReference type="AlphaFoldDB" id="A0A6M0P758"/>
<reference evidence="2 3" key="1">
    <citation type="submission" date="2020-02" db="EMBL/GenBank/DDBJ databases">
        <authorList>
            <person name="Feng H."/>
        </authorList>
    </citation>
    <scope>NUCLEOTIDE SEQUENCE [LARGE SCALE GENOMIC DNA]</scope>
    <source>
        <strain evidence="2 3">Gsoil 114</strain>
    </source>
</reference>
<keyword evidence="3" id="KW-1185">Reference proteome</keyword>